<dbReference type="RefSeq" id="WP_078497345.1">
    <property type="nucleotide sequence ID" value="NZ_MSZX01000002.1"/>
</dbReference>
<protein>
    <submittedName>
        <fullName evidence="2">Uncharacterized protein</fullName>
    </submittedName>
</protein>
<dbReference type="Proteomes" id="UP000190188">
    <property type="component" value="Unassembled WGS sequence"/>
</dbReference>
<gene>
    <name evidence="2" type="ORF">BVG16_04400</name>
</gene>
<comment type="caution">
    <text evidence="2">The sequence shown here is derived from an EMBL/GenBank/DDBJ whole genome shotgun (WGS) entry which is preliminary data.</text>
</comment>
<reference evidence="2 3" key="1">
    <citation type="submission" date="2017-01" db="EMBL/GenBank/DDBJ databases">
        <title>Genome analysis of Paenibacillus selenitrireducens ES3-24.</title>
        <authorList>
            <person name="Xu D."/>
            <person name="Yao R."/>
            <person name="Zheng S."/>
        </authorList>
    </citation>
    <scope>NUCLEOTIDE SEQUENCE [LARGE SCALE GENOMIC DNA]</scope>
    <source>
        <strain evidence="2 3">ES3-24</strain>
    </source>
</reference>
<dbReference type="AlphaFoldDB" id="A0A1T2XJE7"/>
<evidence type="ECO:0000256" key="1">
    <source>
        <dbReference type="SAM" id="Phobius"/>
    </source>
</evidence>
<keyword evidence="1" id="KW-0472">Membrane</keyword>
<evidence type="ECO:0000313" key="3">
    <source>
        <dbReference type="Proteomes" id="UP000190188"/>
    </source>
</evidence>
<keyword evidence="1" id="KW-0812">Transmembrane</keyword>
<sequence length="60" mass="6720">MTKSLSLMFAIINVLLMLAIAISINYSVWLVLLFTLILIGFLGFSFATKARLDRKKAKAE</sequence>
<accession>A0A1T2XJE7</accession>
<evidence type="ECO:0000313" key="2">
    <source>
        <dbReference type="EMBL" id="OPA80000.1"/>
    </source>
</evidence>
<organism evidence="2 3">
    <name type="scientific">Paenibacillus selenitireducens</name>
    <dbReference type="NCBI Taxonomy" id="1324314"/>
    <lineage>
        <taxon>Bacteria</taxon>
        <taxon>Bacillati</taxon>
        <taxon>Bacillota</taxon>
        <taxon>Bacilli</taxon>
        <taxon>Bacillales</taxon>
        <taxon>Paenibacillaceae</taxon>
        <taxon>Paenibacillus</taxon>
    </lineage>
</organism>
<feature type="transmembrane region" description="Helical" evidence="1">
    <location>
        <begin position="7"/>
        <end position="24"/>
    </location>
</feature>
<name>A0A1T2XJE7_9BACL</name>
<feature type="transmembrane region" description="Helical" evidence="1">
    <location>
        <begin position="30"/>
        <end position="48"/>
    </location>
</feature>
<keyword evidence="1" id="KW-1133">Transmembrane helix</keyword>
<dbReference type="EMBL" id="MSZX01000002">
    <property type="protein sequence ID" value="OPA80000.1"/>
    <property type="molecule type" value="Genomic_DNA"/>
</dbReference>
<proteinExistence type="predicted"/>
<keyword evidence="3" id="KW-1185">Reference proteome</keyword>